<evidence type="ECO:0000256" key="4">
    <source>
        <dbReference type="ARBA" id="ARBA00022759"/>
    </source>
</evidence>
<name>A0AAD9PYX7_ACRCE</name>
<evidence type="ECO:0000256" key="3">
    <source>
        <dbReference type="ARBA" id="ARBA00022722"/>
    </source>
</evidence>
<feature type="domain" description="Reverse transcriptase RNase H-like" evidence="7">
    <location>
        <begin position="105"/>
        <end position="150"/>
    </location>
</feature>
<accession>A0AAD9PYX7</accession>
<gene>
    <name evidence="8" type="ORF">P5673_027590</name>
</gene>
<keyword evidence="2" id="KW-0548">Nucleotidyltransferase</keyword>
<comment type="caution">
    <text evidence="8">The sequence shown here is derived from an EMBL/GenBank/DDBJ whole genome shotgun (WGS) entry which is preliminary data.</text>
</comment>
<dbReference type="Proteomes" id="UP001249851">
    <property type="component" value="Unassembled WGS sequence"/>
</dbReference>
<keyword evidence="4" id="KW-0255">Endonuclease</keyword>
<dbReference type="FunFam" id="3.30.70.270:FF:000020">
    <property type="entry name" value="Transposon Tf2-6 polyprotein-like Protein"/>
    <property type="match status" value="1"/>
</dbReference>
<keyword evidence="9" id="KW-1185">Reference proteome</keyword>
<organism evidence="8 9">
    <name type="scientific">Acropora cervicornis</name>
    <name type="common">Staghorn coral</name>
    <dbReference type="NCBI Taxonomy" id="6130"/>
    <lineage>
        <taxon>Eukaryota</taxon>
        <taxon>Metazoa</taxon>
        <taxon>Cnidaria</taxon>
        <taxon>Anthozoa</taxon>
        <taxon>Hexacorallia</taxon>
        <taxon>Scleractinia</taxon>
        <taxon>Astrocoeniina</taxon>
        <taxon>Acroporidae</taxon>
        <taxon>Acropora</taxon>
    </lineage>
</organism>
<evidence type="ECO:0000256" key="6">
    <source>
        <dbReference type="ARBA" id="ARBA00022918"/>
    </source>
</evidence>
<dbReference type="AlphaFoldDB" id="A0AAD9PYX7"/>
<dbReference type="InterPro" id="IPR041373">
    <property type="entry name" value="RT_RNaseH"/>
</dbReference>
<dbReference type="Gene3D" id="3.30.70.270">
    <property type="match status" value="1"/>
</dbReference>
<dbReference type="GO" id="GO:0003964">
    <property type="term" value="F:RNA-directed DNA polymerase activity"/>
    <property type="evidence" value="ECO:0007669"/>
    <property type="project" value="UniProtKB-KW"/>
</dbReference>
<keyword evidence="1" id="KW-0808">Transferase</keyword>
<dbReference type="Pfam" id="PF17917">
    <property type="entry name" value="RT_RNaseH"/>
    <property type="match status" value="1"/>
</dbReference>
<dbReference type="PANTHER" id="PTHR37984:SF5">
    <property type="entry name" value="PROTEIN NYNRIN-LIKE"/>
    <property type="match status" value="1"/>
</dbReference>
<protein>
    <submittedName>
        <fullName evidence="8">Retrovirus-related Pol polyprotein from transposon 17.6</fullName>
    </submittedName>
</protein>
<proteinExistence type="predicted"/>
<evidence type="ECO:0000256" key="5">
    <source>
        <dbReference type="ARBA" id="ARBA00022801"/>
    </source>
</evidence>
<reference evidence="8" key="1">
    <citation type="journal article" date="2023" name="G3 (Bethesda)">
        <title>Whole genome assembly and annotation of the endangered Caribbean coral Acropora cervicornis.</title>
        <authorList>
            <person name="Selwyn J.D."/>
            <person name="Vollmer S.V."/>
        </authorList>
    </citation>
    <scope>NUCLEOTIDE SEQUENCE</scope>
    <source>
        <strain evidence="8">K2</strain>
    </source>
</reference>
<keyword evidence="5" id="KW-0378">Hydrolase</keyword>
<evidence type="ECO:0000259" key="7">
    <source>
        <dbReference type="Pfam" id="PF17917"/>
    </source>
</evidence>
<dbReference type="InterPro" id="IPR050951">
    <property type="entry name" value="Retrovirus_Pol_polyprotein"/>
</dbReference>
<keyword evidence="6" id="KW-0695">RNA-directed DNA polymerase</keyword>
<evidence type="ECO:0000256" key="1">
    <source>
        <dbReference type="ARBA" id="ARBA00022679"/>
    </source>
</evidence>
<dbReference type="InterPro" id="IPR043128">
    <property type="entry name" value="Rev_trsase/Diguanyl_cyclase"/>
</dbReference>
<dbReference type="InterPro" id="IPR043502">
    <property type="entry name" value="DNA/RNA_pol_sf"/>
</dbReference>
<evidence type="ECO:0000313" key="8">
    <source>
        <dbReference type="EMBL" id="KAK2551606.1"/>
    </source>
</evidence>
<reference evidence="8" key="2">
    <citation type="journal article" date="2023" name="Science">
        <title>Genomic signatures of disease resistance in endangered staghorn corals.</title>
        <authorList>
            <person name="Vollmer S.V."/>
            <person name="Selwyn J.D."/>
            <person name="Despard B.A."/>
            <person name="Roesel C.L."/>
        </authorList>
    </citation>
    <scope>NUCLEOTIDE SEQUENCE</scope>
    <source>
        <strain evidence="8">K2</strain>
    </source>
</reference>
<sequence length="224" mass="25805">MKPSVEYFPFVVDHNGVHTSPRKVQAIQQVPVPGNAAELKSFLGLGNYYRRFIPDIATLVHPLNRLLLENAPRKWSIQCQETFRKLKDILKSAPLLAHYDPAKPKFHQYLFGRHFTLQTDHKPLAFLFGPKRGSPVLAASRLQRWSIQLAACQYNIEYRQSKNHANAHALSRMPRKIIEEVDEWTKEANEVNHIQVERTLITVSKIRKASVEIQSSRVRCILHG</sequence>
<dbReference type="EMBL" id="JARQWQ010000096">
    <property type="protein sequence ID" value="KAK2551606.1"/>
    <property type="molecule type" value="Genomic_DNA"/>
</dbReference>
<dbReference type="GO" id="GO:0016787">
    <property type="term" value="F:hydrolase activity"/>
    <property type="evidence" value="ECO:0007669"/>
    <property type="project" value="UniProtKB-KW"/>
</dbReference>
<dbReference type="GO" id="GO:0004519">
    <property type="term" value="F:endonuclease activity"/>
    <property type="evidence" value="ECO:0007669"/>
    <property type="project" value="UniProtKB-KW"/>
</dbReference>
<dbReference type="SUPFAM" id="SSF56672">
    <property type="entry name" value="DNA/RNA polymerases"/>
    <property type="match status" value="1"/>
</dbReference>
<keyword evidence="3" id="KW-0540">Nuclease</keyword>
<evidence type="ECO:0000256" key="2">
    <source>
        <dbReference type="ARBA" id="ARBA00022695"/>
    </source>
</evidence>
<evidence type="ECO:0000313" key="9">
    <source>
        <dbReference type="Proteomes" id="UP001249851"/>
    </source>
</evidence>
<dbReference type="PANTHER" id="PTHR37984">
    <property type="entry name" value="PROTEIN CBG26694"/>
    <property type="match status" value="1"/>
</dbReference>